<proteinExistence type="inferred from homology"/>
<comment type="subcellular location">
    <subcellularLocation>
        <location evidence="1">Membrane</location>
        <topology evidence="1">Multi-pass membrane protein</topology>
    </subcellularLocation>
</comment>
<feature type="transmembrane region" description="Helical" evidence="11">
    <location>
        <begin position="360"/>
        <end position="381"/>
    </location>
</feature>
<keyword evidence="9 11" id="KW-0472">Membrane</keyword>
<sequence length="600" mass="66057">MSFLNKLRPGKGEEPQAAPATTDDLEIQRAPETTVVNEKNPDGTAADGDLKPDLELPEASAQRGVQKIEAVTLTWTKKELAALLGLIWLLFMTNGLRLSTLWGLQPYVTSDFQSHSLVAVINIVSDSMTAAVYIPMAKILDVWGRAEGFGLMVGFATLGLILMAVSQNLATFCAAQLFYAVGFAGIIYTVCVLAADVTNLRNRGLAFAFTSSPYMITAFAGPKAAEGFLLNVNWRWGFGSFAIILPFVTAPLFGILKLQERKAIKNGIFFREKSNRTVLQSIWYYVVQFDALGVFLFAGGLTTFLLPFTLARQAPNGWSTDYIIAMIVTGFVTLVLFVLQQMYLAPAPFMKQEFLFNRTVVAACLIDFTYQMSYYCWNYYFQSFLQVVYNLSISEAGYVNSTFQVVSGVLLFIVGYLIRRTGYYKWLFFVATPLYVFALGLMIYFRQPGTHIGYIIMCEIFISMGGAVFILGMQLAVLAAVDHQHVASALAVLFVSGTLGGAVGGTVSGAIWTNTFSTALVKFVPESIQANIPIIYGDIVTQLSYPIGSPERLGIQYAYGYAQTRMLAAGVGVMSLGFIWMFVLKNINVKKMSQTRGVVF</sequence>
<dbReference type="Pfam" id="PF07690">
    <property type="entry name" value="MFS_1"/>
    <property type="match status" value="2"/>
</dbReference>
<dbReference type="EMBL" id="JAGPXD010000002">
    <property type="protein sequence ID" value="KAH7368532.1"/>
    <property type="molecule type" value="Genomic_DNA"/>
</dbReference>
<name>A0A8K0X652_9PEZI</name>
<keyword evidence="6 11" id="KW-1133">Transmembrane helix</keyword>
<dbReference type="GO" id="GO:0010106">
    <property type="term" value="P:cellular response to iron ion starvation"/>
    <property type="evidence" value="ECO:0007669"/>
    <property type="project" value="UniProtKB-ARBA"/>
</dbReference>
<evidence type="ECO:0000256" key="11">
    <source>
        <dbReference type="SAM" id="Phobius"/>
    </source>
</evidence>
<dbReference type="SUPFAM" id="SSF103473">
    <property type="entry name" value="MFS general substrate transporter"/>
    <property type="match status" value="2"/>
</dbReference>
<comment type="caution">
    <text evidence="13">The sequence shown here is derived from an EMBL/GenBank/DDBJ whole genome shotgun (WGS) entry which is preliminary data.</text>
</comment>
<dbReference type="GO" id="GO:0006826">
    <property type="term" value="P:iron ion transport"/>
    <property type="evidence" value="ECO:0007669"/>
    <property type="project" value="UniProtKB-KW"/>
</dbReference>
<evidence type="ECO:0000256" key="10">
    <source>
        <dbReference type="SAM" id="MobiDB-lite"/>
    </source>
</evidence>
<evidence type="ECO:0000256" key="5">
    <source>
        <dbReference type="ARBA" id="ARBA00022692"/>
    </source>
</evidence>
<feature type="transmembrane region" description="Helical" evidence="11">
    <location>
        <begin position="116"/>
        <end position="136"/>
    </location>
</feature>
<keyword evidence="8" id="KW-0406">Ion transport</keyword>
<feature type="transmembrane region" description="Helical" evidence="11">
    <location>
        <begin position="148"/>
        <end position="165"/>
    </location>
</feature>
<feature type="transmembrane region" description="Helical" evidence="11">
    <location>
        <begin position="234"/>
        <end position="256"/>
    </location>
</feature>
<dbReference type="GO" id="GO:0005886">
    <property type="term" value="C:plasma membrane"/>
    <property type="evidence" value="ECO:0007669"/>
    <property type="project" value="TreeGrafter"/>
</dbReference>
<evidence type="ECO:0000256" key="3">
    <source>
        <dbReference type="ARBA" id="ARBA00022448"/>
    </source>
</evidence>
<dbReference type="PANTHER" id="PTHR23501">
    <property type="entry name" value="MAJOR FACILITATOR SUPERFAMILY"/>
    <property type="match status" value="1"/>
</dbReference>
<gene>
    <name evidence="13" type="ORF">B0T11DRAFT_65079</name>
</gene>
<evidence type="ECO:0000259" key="12">
    <source>
        <dbReference type="PROSITE" id="PS50850"/>
    </source>
</evidence>
<dbReference type="FunFam" id="1.20.1250.20:FF:000302">
    <property type="entry name" value="MFS siderochrome iron transporter MirB"/>
    <property type="match status" value="1"/>
</dbReference>
<feature type="transmembrane region" description="Helical" evidence="11">
    <location>
        <begin position="566"/>
        <end position="584"/>
    </location>
</feature>
<evidence type="ECO:0000256" key="2">
    <source>
        <dbReference type="ARBA" id="ARBA00008335"/>
    </source>
</evidence>
<dbReference type="InterPro" id="IPR011701">
    <property type="entry name" value="MFS"/>
</dbReference>
<protein>
    <submittedName>
        <fullName evidence="13">Siderophore iron transporter mirB</fullName>
    </submittedName>
</protein>
<evidence type="ECO:0000256" key="6">
    <source>
        <dbReference type="ARBA" id="ARBA00022989"/>
    </source>
</evidence>
<accession>A0A8K0X652</accession>
<dbReference type="OrthoDB" id="4078873at2759"/>
<evidence type="ECO:0000256" key="7">
    <source>
        <dbReference type="ARBA" id="ARBA00023004"/>
    </source>
</evidence>
<dbReference type="AlphaFoldDB" id="A0A8K0X652"/>
<feature type="transmembrane region" description="Helical" evidence="11">
    <location>
        <begin position="401"/>
        <end position="419"/>
    </location>
</feature>
<dbReference type="PANTHER" id="PTHR23501:SF50">
    <property type="entry name" value="MFS SIDEROCHROME IRON TRANSPORTER MIRB (AFU_ORTHOLOGUE AFUA_3G03640)-RELATED"/>
    <property type="match status" value="1"/>
</dbReference>
<dbReference type="FunFam" id="1.20.1250.20:FF:000284">
    <property type="entry name" value="Siderophore iron transporter mirB"/>
    <property type="match status" value="1"/>
</dbReference>
<dbReference type="Proteomes" id="UP000813385">
    <property type="component" value="Unassembled WGS sequence"/>
</dbReference>
<keyword evidence="14" id="KW-1185">Reference proteome</keyword>
<dbReference type="InterPro" id="IPR036259">
    <property type="entry name" value="MFS_trans_sf"/>
</dbReference>
<keyword evidence="4" id="KW-0410">Iron transport</keyword>
<keyword evidence="7" id="KW-0408">Iron</keyword>
<feature type="region of interest" description="Disordered" evidence="10">
    <location>
        <begin position="1"/>
        <end position="52"/>
    </location>
</feature>
<feature type="transmembrane region" description="Helical" evidence="11">
    <location>
        <begin position="490"/>
        <end position="512"/>
    </location>
</feature>
<feature type="transmembrane region" description="Helical" evidence="11">
    <location>
        <begin position="282"/>
        <end position="310"/>
    </location>
</feature>
<comment type="similarity">
    <text evidence="2">Belongs to the major facilitator superfamily.</text>
</comment>
<reference evidence="13" key="1">
    <citation type="journal article" date="2021" name="Nat. Commun.">
        <title>Genetic determinants of endophytism in the Arabidopsis root mycobiome.</title>
        <authorList>
            <person name="Mesny F."/>
            <person name="Miyauchi S."/>
            <person name="Thiergart T."/>
            <person name="Pickel B."/>
            <person name="Atanasova L."/>
            <person name="Karlsson M."/>
            <person name="Huettel B."/>
            <person name="Barry K.W."/>
            <person name="Haridas S."/>
            <person name="Chen C."/>
            <person name="Bauer D."/>
            <person name="Andreopoulos W."/>
            <person name="Pangilinan J."/>
            <person name="LaButti K."/>
            <person name="Riley R."/>
            <person name="Lipzen A."/>
            <person name="Clum A."/>
            <person name="Drula E."/>
            <person name="Henrissat B."/>
            <person name="Kohler A."/>
            <person name="Grigoriev I.V."/>
            <person name="Martin F.M."/>
            <person name="Hacquard S."/>
        </authorList>
    </citation>
    <scope>NUCLEOTIDE SEQUENCE</scope>
    <source>
        <strain evidence="13">MPI-CAGE-AT-0016</strain>
    </source>
</reference>
<keyword evidence="5 11" id="KW-0812">Transmembrane</keyword>
<dbReference type="InterPro" id="IPR020846">
    <property type="entry name" value="MFS_dom"/>
</dbReference>
<dbReference type="Gene3D" id="1.20.1250.20">
    <property type="entry name" value="MFS general substrate transporter like domains"/>
    <property type="match status" value="2"/>
</dbReference>
<feature type="transmembrane region" description="Helical" evidence="11">
    <location>
        <begin position="322"/>
        <end position="339"/>
    </location>
</feature>
<evidence type="ECO:0000256" key="9">
    <source>
        <dbReference type="ARBA" id="ARBA00023136"/>
    </source>
</evidence>
<evidence type="ECO:0000256" key="1">
    <source>
        <dbReference type="ARBA" id="ARBA00004141"/>
    </source>
</evidence>
<evidence type="ECO:0000256" key="8">
    <source>
        <dbReference type="ARBA" id="ARBA00023065"/>
    </source>
</evidence>
<feature type="transmembrane region" description="Helical" evidence="11">
    <location>
        <begin position="204"/>
        <end position="222"/>
    </location>
</feature>
<feature type="domain" description="Major facilitator superfamily (MFS) profile" evidence="12">
    <location>
        <begin position="83"/>
        <end position="587"/>
    </location>
</feature>
<organism evidence="13 14">
    <name type="scientific">Plectosphaerella cucumerina</name>
    <dbReference type="NCBI Taxonomy" id="40658"/>
    <lineage>
        <taxon>Eukaryota</taxon>
        <taxon>Fungi</taxon>
        <taxon>Dikarya</taxon>
        <taxon>Ascomycota</taxon>
        <taxon>Pezizomycotina</taxon>
        <taxon>Sordariomycetes</taxon>
        <taxon>Hypocreomycetidae</taxon>
        <taxon>Glomerellales</taxon>
        <taxon>Plectosphaerellaceae</taxon>
        <taxon>Plectosphaerella</taxon>
    </lineage>
</organism>
<feature type="transmembrane region" description="Helical" evidence="11">
    <location>
        <begin position="177"/>
        <end position="197"/>
    </location>
</feature>
<dbReference type="GO" id="GO:0022857">
    <property type="term" value="F:transmembrane transporter activity"/>
    <property type="evidence" value="ECO:0007669"/>
    <property type="project" value="InterPro"/>
</dbReference>
<feature type="transmembrane region" description="Helical" evidence="11">
    <location>
        <begin position="426"/>
        <end position="445"/>
    </location>
</feature>
<keyword evidence="3" id="KW-0813">Transport</keyword>
<feature type="transmembrane region" description="Helical" evidence="11">
    <location>
        <begin position="451"/>
        <end position="478"/>
    </location>
</feature>
<feature type="transmembrane region" description="Helical" evidence="11">
    <location>
        <begin position="80"/>
        <end position="104"/>
    </location>
</feature>
<evidence type="ECO:0000313" key="13">
    <source>
        <dbReference type="EMBL" id="KAH7368532.1"/>
    </source>
</evidence>
<evidence type="ECO:0000313" key="14">
    <source>
        <dbReference type="Proteomes" id="UP000813385"/>
    </source>
</evidence>
<dbReference type="PROSITE" id="PS50850">
    <property type="entry name" value="MFS"/>
    <property type="match status" value="1"/>
</dbReference>
<evidence type="ECO:0000256" key="4">
    <source>
        <dbReference type="ARBA" id="ARBA00022496"/>
    </source>
</evidence>